<sequence>VSWIRTRDLTVLAVDLIKVSTDSRIRMLPGISHNDVVHNEGTEEWVLEIRNVVPEDSGRYECQVNTHPKIATIVNLHILSGTDVPSIHDIPIADTGIPPKQSGLLEQVQMSMQGRNYKEVSPGDTIHLICKATGRGIGSNYEVDQPTHDLISWTVDDVPVKALWNEDKVEVQESLREEYVESIMTLHSVKPEDSGTFSCLGPHDELDRVIVSIPGLGGGDPRQIQHEKMAAAVGPSQSSSGSRDRIQHPTTFACLTVAMLLYLHLMLYTLIS</sequence>
<dbReference type="Gene3D" id="2.60.40.10">
    <property type="entry name" value="Immunoglobulins"/>
    <property type="match status" value="2"/>
</dbReference>
<dbReference type="PANTHER" id="PTHR23279:SF36">
    <property type="entry name" value="DEFECTIVE PROBOSCIS EXTENSION RESPONSE 9, ISOFORM A"/>
    <property type="match status" value="1"/>
</dbReference>
<name>A0AAV2SEI4_MEGNR</name>
<gene>
    <name evidence="3" type="ORF">MNOR_LOCUS35723</name>
</gene>
<dbReference type="GO" id="GO:0032589">
    <property type="term" value="C:neuron projection membrane"/>
    <property type="evidence" value="ECO:0007669"/>
    <property type="project" value="TreeGrafter"/>
</dbReference>
<feature type="non-terminal residue" evidence="3">
    <location>
        <position position="1"/>
    </location>
</feature>
<feature type="domain" description="Ig-like" evidence="2">
    <location>
        <begin position="85"/>
        <end position="212"/>
    </location>
</feature>
<keyword evidence="1" id="KW-0812">Transmembrane</keyword>
<accession>A0AAV2SEI4</accession>
<keyword evidence="1" id="KW-1133">Transmembrane helix</keyword>
<evidence type="ECO:0000256" key="1">
    <source>
        <dbReference type="SAM" id="Phobius"/>
    </source>
</evidence>
<dbReference type="Proteomes" id="UP001497623">
    <property type="component" value="Unassembled WGS sequence"/>
</dbReference>
<dbReference type="InterPro" id="IPR037448">
    <property type="entry name" value="Zig-8"/>
</dbReference>
<dbReference type="EMBL" id="CAXKWB010060957">
    <property type="protein sequence ID" value="CAL4183700.1"/>
    <property type="molecule type" value="Genomic_DNA"/>
</dbReference>
<protein>
    <recommendedName>
        <fullName evidence="2">Ig-like domain-containing protein</fullName>
    </recommendedName>
</protein>
<comment type="caution">
    <text evidence="3">The sequence shown here is derived from an EMBL/GenBank/DDBJ whole genome shotgun (WGS) entry which is preliminary data.</text>
</comment>
<feature type="transmembrane region" description="Helical" evidence="1">
    <location>
        <begin position="252"/>
        <end position="271"/>
    </location>
</feature>
<reference evidence="3 4" key="1">
    <citation type="submission" date="2024-05" db="EMBL/GenBank/DDBJ databases">
        <authorList>
            <person name="Wallberg A."/>
        </authorList>
    </citation>
    <scope>NUCLEOTIDE SEQUENCE [LARGE SCALE GENOMIC DNA]</scope>
</reference>
<evidence type="ECO:0000313" key="3">
    <source>
        <dbReference type="EMBL" id="CAL4183700.1"/>
    </source>
</evidence>
<keyword evidence="4" id="KW-1185">Reference proteome</keyword>
<dbReference type="AlphaFoldDB" id="A0AAV2SEI4"/>
<dbReference type="SMART" id="SM00409">
    <property type="entry name" value="IG"/>
    <property type="match status" value="2"/>
</dbReference>
<dbReference type="InterPro" id="IPR013783">
    <property type="entry name" value="Ig-like_fold"/>
</dbReference>
<dbReference type="PANTHER" id="PTHR23279">
    <property type="entry name" value="DEFECTIVE PROBOSCIS EXTENSION RESPONSE DPR -RELATED"/>
    <property type="match status" value="1"/>
</dbReference>
<evidence type="ECO:0000259" key="2">
    <source>
        <dbReference type="PROSITE" id="PS50835"/>
    </source>
</evidence>
<dbReference type="SUPFAM" id="SSF48726">
    <property type="entry name" value="Immunoglobulin"/>
    <property type="match status" value="2"/>
</dbReference>
<keyword evidence="1" id="KW-0472">Membrane</keyword>
<dbReference type="InterPro" id="IPR007110">
    <property type="entry name" value="Ig-like_dom"/>
</dbReference>
<dbReference type="PROSITE" id="PS50835">
    <property type="entry name" value="IG_LIKE"/>
    <property type="match status" value="2"/>
</dbReference>
<evidence type="ECO:0000313" key="4">
    <source>
        <dbReference type="Proteomes" id="UP001497623"/>
    </source>
</evidence>
<proteinExistence type="predicted"/>
<dbReference type="InterPro" id="IPR003599">
    <property type="entry name" value="Ig_sub"/>
</dbReference>
<dbReference type="GO" id="GO:0050808">
    <property type="term" value="P:synapse organization"/>
    <property type="evidence" value="ECO:0007669"/>
    <property type="project" value="TreeGrafter"/>
</dbReference>
<organism evidence="3 4">
    <name type="scientific">Meganyctiphanes norvegica</name>
    <name type="common">Northern krill</name>
    <name type="synonym">Thysanopoda norvegica</name>
    <dbReference type="NCBI Taxonomy" id="48144"/>
    <lineage>
        <taxon>Eukaryota</taxon>
        <taxon>Metazoa</taxon>
        <taxon>Ecdysozoa</taxon>
        <taxon>Arthropoda</taxon>
        <taxon>Crustacea</taxon>
        <taxon>Multicrustacea</taxon>
        <taxon>Malacostraca</taxon>
        <taxon>Eumalacostraca</taxon>
        <taxon>Eucarida</taxon>
        <taxon>Euphausiacea</taxon>
        <taxon>Euphausiidae</taxon>
        <taxon>Meganyctiphanes</taxon>
    </lineage>
</organism>
<feature type="domain" description="Ig-like" evidence="2">
    <location>
        <begin position="1"/>
        <end position="72"/>
    </location>
</feature>
<dbReference type="InterPro" id="IPR036179">
    <property type="entry name" value="Ig-like_dom_sf"/>
</dbReference>